<dbReference type="EMBL" id="JACRIW010000082">
    <property type="protein sequence ID" value="MBI5170172.1"/>
    <property type="molecule type" value="Genomic_DNA"/>
</dbReference>
<dbReference type="GO" id="GO:0051287">
    <property type="term" value="F:NAD binding"/>
    <property type="evidence" value="ECO:0007669"/>
    <property type="project" value="InterPro"/>
</dbReference>
<dbReference type="Gene3D" id="3.40.50.720">
    <property type="entry name" value="NAD(P)-binding Rossmann-like Domain"/>
    <property type="match status" value="2"/>
</dbReference>
<feature type="domain" description="D-isomer specific 2-hydroxyacid dehydrogenase NAD-binding" evidence="3">
    <location>
        <begin position="112"/>
        <end position="293"/>
    </location>
</feature>
<reference evidence="4" key="1">
    <citation type="submission" date="2020-07" db="EMBL/GenBank/DDBJ databases">
        <title>Huge and variable diversity of episymbiotic CPR bacteria and DPANN archaea in groundwater ecosystems.</title>
        <authorList>
            <person name="He C.Y."/>
            <person name="Keren R."/>
            <person name="Whittaker M."/>
            <person name="Farag I.F."/>
            <person name="Doudna J."/>
            <person name="Cate J.H.D."/>
            <person name="Banfield J.F."/>
        </authorList>
    </citation>
    <scope>NUCLEOTIDE SEQUENCE</scope>
    <source>
        <strain evidence="4">NC_groundwater_1813_Pr3_B-0.1um_71_17</strain>
    </source>
</reference>
<proteinExistence type="predicted"/>
<dbReference type="CDD" id="cd05300">
    <property type="entry name" value="2-Hacid_dh_1"/>
    <property type="match status" value="1"/>
</dbReference>
<keyword evidence="1" id="KW-0560">Oxidoreductase</keyword>
<evidence type="ECO:0000313" key="4">
    <source>
        <dbReference type="EMBL" id="MBI5170172.1"/>
    </source>
</evidence>
<dbReference type="SUPFAM" id="SSF51735">
    <property type="entry name" value="NAD(P)-binding Rossmann-fold domains"/>
    <property type="match status" value="1"/>
</dbReference>
<accession>A0A933W932</accession>
<dbReference type="PANTHER" id="PTHR43333:SF1">
    <property type="entry name" value="D-ISOMER SPECIFIC 2-HYDROXYACID DEHYDROGENASE NAD-BINDING DOMAIN-CONTAINING PROTEIN"/>
    <property type="match status" value="1"/>
</dbReference>
<evidence type="ECO:0000256" key="2">
    <source>
        <dbReference type="ARBA" id="ARBA00023027"/>
    </source>
</evidence>
<dbReference type="GO" id="GO:0016616">
    <property type="term" value="F:oxidoreductase activity, acting on the CH-OH group of donors, NAD or NADP as acceptor"/>
    <property type="evidence" value="ECO:0007669"/>
    <property type="project" value="UniProtKB-ARBA"/>
</dbReference>
<dbReference type="AlphaFoldDB" id="A0A933W932"/>
<protein>
    <submittedName>
        <fullName evidence="4">D-2-hydroxyacid dehydrogenase</fullName>
    </submittedName>
</protein>
<dbReference type="Pfam" id="PF02826">
    <property type="entry name" value="2-Hacid_dh_C"/>
    <property type="match status" value="1"/>
</dbReference>
<gene>
    <name evidence="4" type="ORF">HZA61_11830</name>
</gene>
<dbReference type="InterPro" id="IPR036291">
    <property type="entry name" value="NAD(P)-bd_dom_sf"/>
</dbReference>
<keyword evidence="2" id="KW-0520">NAD</keyword>
<organism evidence="4 5">
    <name type="scientific">Eiseniibacteriota bacterium</name>
    <dbReference type="NCBI Taxonomy" id="2212470"/>
    <lineage>
        <taxon>Bacteria</taxon>
        <taxon>Candidatus Eiseniibacteriota</taxon>
    </lineage>
</organism>
<comment type="caution">
    <text evidence="4">The sequence shown here is derived from an EMBL/GenBank/DDBJ whole genome shotgun (WGS) entry which is preliminary data.</text>
</comment>
<dbReference type="InterPro" id="IPR029753">
    <property type="entry name" value="D-isomer_DH_CS"/>
</dbReference>
<name>A0A933W932_UNCEI</name>
<dbReference type="PANTHER" id="PTHR43333">
    <property type="entry name" value="2-HACID_DH_C DOMAIN-CONTAINING PROTEIN"/>
    <property type="match status" value="1"/>
</dbReference>
<dbReference type="Proteomes" id="UP000696931">
    <property type="component" value="Unassembled WGS sequence"/>
</dbReference>
<evidence type="ECO:0000313" key="5">
    <source>
        <dbReference type="Proteomes" id="UP000696931"/>
    </source>
</evidence>
<dbReference type="SUPFAM" id="SSF52283">
    <property type="entry name" value="Formate/glycerate dehydrogenase catalytic domain-like"/>
    <property type="match status" value="1"/>
</dbReference>
<evidence type="ECO:0000256" key="1">
    <source>
        <dbReference type="ARBA" id="ARBA00023002"/>
    </source>
</evidence>
<dbReference type="PROSITE" id="PS00671">
    <property type="entry name" value="D_2_HYDROXYACID_DH_3"/>
    <property type="match status" value="1"/>
</dbReference>
<dbReference type="InterPro" id="IPR006140">
    <property type="entry name" value="D-isomer_DH_NAD-bd"/>
</dbReference>
<sequence>MTRPLVLEWVRDPGGVWNVPTTEMARLAAAFPGARFASPATREEAEALLPETDAVFGYLVRPHNLASAAKLRWIHSPAAGVTGLLFPELAASAVTLTNGRGLHARSMAEHALALMLAIARQLPASRDRQREGRWDQVGQWHTAPGFLELAGATLGLVGFGETGKGVATLGKALGMRVLTVRRRPGSDPGPADEQWGTERLGELFAQSDWIVMTAPQTAATVKLVGAELLARMKPTAYLVNLARGALLDEGALLAALDAGQLAGAALDVFETEPLPAGHALWAHPRVVVTPHVGGVGPRYWERACDQFGANLARFLAGEPLFNVVDQRAGY</sequence>
<evidence type="ECO:0000259" key="3">
    <source>
        <dbReference type="Pfam" id="PF02826"/>
    </source>
</evidence>